<feature type="domain" description="Plastocyanin-like" evidence="9">
    <location>
        <begin position="89"/>
        <end position="198"/>
    </location>
</feature>
<evidence type="ECO:0000256" key="3">
    <source>
        <dbReference type="ARBA" id="ARBA00023002"/>
    </source>
</evidence>
<evidence type="ECO:0000313" key="10">
    <source>
        <dbReference type="EMBL" id="CAG5136846.1"/>
    </source>
</evidence>
<evidence type="ECO:0000259" key="7">
    <source>
        <dbReference type="Pfam" id="PF00394"/>
    </source>
</evidence>
<dbReference type="GO" id="GO:0006826">
    <property type="term" value="P:iron ion transport"/>
    <property type="evidence" value="ECO:0007669"/>
    <property type="project" value="TreeGrafter"/>
</dbReference>
<dbReference type="CDD" id="cd13884">
    <property type="entry name" value="CuRO_2_tcLCC_insect_like"/>
    <property type="match status" value="1"/>
</dbReference>
<dbReference type="OrthoDB" id="2121828at2759"/>
<evidence type="ECO:0000259" key="9">
    <source>
        <dbReference type="Pfam" id="PF07732"/>
    </source>
</evidence>
<feature type="domain" description="Plastocyanin-like" evidence="8">
    <location>
        <begin position="419"/>
        <end position="560"/>
    </location>
</feature>
<dbReference type="PROSITE" id="PS00079">
    <property type="entry name" value="MULTICOPPER_OXIDASE1"/>
    <property type="match status" value="1"/>
</dbReference>
<evidence type="ECO:0000259" key="8">
    <source>
        <dbReference type="Pfam" id="PF07731"/>
    </source>
</evidence>
<keyword evidence="6" id="KW-0732">Signal</keyword>
<dbReference type="CDD" id="cd13858">
    <property type="entry name" value="CuRO_1_tcLCC2_insect_like"/>
    <property type="match status" value="1"/>
</dbReference>
<dbReference type="CDD" id="cd13905">
    <property type="entry name" value="CuRO_3_tcLLC2_insect_like"/>
    <property type="match status" value="1"/>
</dbReference>
<dbReference type="Proteomes" id="UP000678393">
    <property type="component" value="Unassembled WGS sequence"/>
</dbReference>
<dbReference type="SUPFAM" id="SSF49503">
    <property type="entry name" value="Cupredoxins"/>
    <property type="match status" value="3"/>
</dbReference>
<dbReference type="PANTHER" id="PTHR11709">
    <property type="entry name" value="MULTI-COPPER OXIDASE"/>
    <property type="match status" value="1"/>
</dbReference>
<dbReference type="EMBL" id="CAJHNH020008578">
    <property type="protein sequence ID" value="CAG5136846.1"/>
    <property type="molecule type" value="Genomic_DNA"/>
</dbReference>
<name>A0A8S4AD80_9EUPU</name>
<evidence type="ECO:0000256" key="2">
    <source>
        <dbReference type="ARBA" id="ARBA00022723"/>
    </source>
</evidence>
<protein>
    <recommendedName>
        <fullName evidence="12">Laccase</fullName>
    </recommendedName>
</protein>
<dbReference type="Pfam" id="PF00394">
    <property type="entry name" value="Cu-oxidase"/>
    <property type="match status" value="1"/>
</dbReference>
<dbReference type="InterPro" id="IPR011707">
    <property type="entry name" value="Cu-oxidase-like_N"/>
</dbReference>
<dbReference type="AlphaFoldDB" id="A0A8S4AD80"/>
<dbReference type="Gene3D" id="2.60.40.420">
    <property type="entry name" value="Cupredoxins - blue copper proteins"/>
    <property type="match status" value="3"/>
</dbReference>
<dbReference type="FunFam" id="2.60.40.420:FF:000045">
    <property type="entry name" value="Laccase 2"/>
    <property type="match status" value="1"/>
</dbReference>
<evidence type="ECO:0008006" key="12">
    <source>
        <dbReference type="Google" id="ProtNLM"/>
    </source>
</evidence>
<dbReference type="Pfam" id="PF07732">
    <property type="entry name" value="Cu-oxidase_3"/>
    <property type="match status" value="1"/>
</dbReference>
<organism evidence="10 11">
    <name type="scientific">Candidula unifasciata</name>
    <dbReference type="NCBI Taxonomy" id="100452"/>
    <lineage>
        <taxon>Eukaryota</taxon>
        <taxon>Metazoa</taxon>
        <taxon>Spiralia</taxon>
        <taxon>Lophotrochozoa</taxon>
        <taxon>Mollusca</taxon>
        <taxon>Gastropoda</taxon>
        <taxon>Heterobranchia</taxon>
        <taxon>Euthyneura</taxon>
        <taxon>Panpulmonata</taxon>
        <taxon>Eupulmonata</taxon>
        <taxon>Stylommatophora</taxon>
        <taxon>Helicina</taxon>
        <taxon>Helicoidea</taxon>
        <taxon>Geomitridae</taxon>
        <taxon>Candidula</taxon>
    </lineage>
</organism>
<dbReference type="PANTHER" id="PTHR11709:SF394">
    <property type="entry name" value="FI03373P-RELATED"/>
    <property type="match status" value="1"/>
</dbReference>
<keyword evidence="11" id="KW-1185">Reference proteome</keyword>
<evidence type="ECO:0000256" key="4">
    <source>
        <dbReference type="ARBA" id="ARBA00023008"/>
    </source>
</evidence>
<dbReference type="PROSITE" id="PS00080">
    <property type="entry name" value="MULTICOPPER_OXIDASE2"/>
    <property type="match status" value="1"/>
</dbReference>
<dbReference type="InterPro" id="IPR033138">
    <property type="entry name" value="Cu_oxidase_CS"/>
</dbReference>
<dbReference type="GO" id="GO:0016491">
    <property type="term" value="F:oxidoreductase activity"/>
    <property type="evidence" value="ECO:0007669"/>
    <property type="project" value="UniProtKB-KW"/>
</dbReference>
<dbReference type="GO" id="GO:0005507">
    <property type="term" value="F:copper ion binding"/>
    <property type="evidence" value="ECO:0007669"/>
    <property type="project" value="InterPro"/>
</dbReference>
<evidence type="ECO:0000256" key="6">
    <source>
        <dbReference type="SAM" id="SignalP"/>
    </source>
</evidence>
<proteinExistence type="inferred from homology"/>
<feature type="signal peptide" evidence="6">
    <location>
        <begin position="1"/>
        <end position="24"/>
    </location>
</feature>
<dbReference type="InterPro" id="IPR045087">
    <property type="entry name" value="Cu-oxidase_fam"/>
</dbReference>
<dbReference type="InterPro" id="IPR008972">
    <property type="entry name" value="Cupredoxin"/>
</dbReference>
<dbReference type="FunFam" id="2.60.40.420:FF:000031">
    <property type="entry name" value="Laccase-2 isoform A"/>
    <property type="match status" value="1"/>
</dbReference>
<evidence type="ECO:0000256" key="5">
    <source>
        <dbReference type="SAM" id="MobiDB-lite"/>
    </source>
</evidence>
<feature type="compositionally biased region" description="Basic and acidic residues" evidence="5">
    <location>
        <begin position="580"/>
        <end position="594"/>
    </location>
</feature>
<dbReference type="InterPro" id="IPR011706">
    <property type="entry name" value="Cu-oxidase_C"/>
</dbReference>
<comment type="similarity">
    <text evidence="1">Belongs to the multicopper oxidase family.</text>
</comment>
<reference evidence="10" key="1">
    <citation type="submission" date="2021-04" db="EMBL/GenBank/DDBJ databases">
        <authorList>
            <consortium name="Molecular Ecology Group"/>
        </authorList>
    </citation>
    <scope>NUCLEOTIDE SEQUENCE</scope>
</reference>
<sequence>MRSDVKWCFSMVIVVLSCYSAVEAKLLHHMNYDDIQDYRNHSCTRQCQDGAPAMICDYNFLVEYYYTLTKACWDCPHNVSSCSRPHCVPADGGLRGIITANRMLPGPPIHVCENDTIRVRVHNKMEGSQGTSIHWHGILQQGSPYMDGVAMVTQCPIPTHTAFTYVFNATTVGTQFWHGHAGLQRADGLFGHLVVRQAPSRELHNGFYDFDLPEHEILVNDWWHISADPSFSKHHHSNGDNKPSSILINGKGMIVFVNDSKTGQSSHTPREVFTVKEGYRYRFRVVSNGILNCPLTVSVDGHLLEIIASDGAAVAPLEVESFNIFAGESVANYLLRVQGQLDCGKQFKNAHQTAVLHYEGALEGQENNDTFISPAPSLTGPVIVCLFQFVIGNRQLQTTQMNGITNVMPPAPPLSQLQDIPQEMFCNSETLKKNCSTDFCECIHHYKVKLGDVVELIMIDQGHIWNASHPTHLHGHGFRVLAMDRLAASLYAHEVEEMDERGEITRNSDKPPLKDSVTIPDGGYTIVRFHANNPGIWFLHCHIEYHVEIGMGLVFQVGDQSQFPPVPHRFPTCGSWDPDEANHEEPPRVPEKSSPDLGPIKSPNTMTQLVPSALLLFVSYFIRTLI</sequence>
<feature type="chain" id="PRO_5035767772" description="Laccase" evidence="6">
    <location>
        <begin position="25"/>
        <end position="626"/>
    </location>
</feature>
<dbReference type="InterPro" id="IPR001117">
    <property type="entry name" value="Cu-oxidase_2nd"/>
</dbReference>
<dbReference type="Pfam" id="PF07731">
    <property type="entry name" value="Cu-oxidase_2"/>
    <property type="match status" value="1"/>
</dbReference>
<keyword evidence="2" id="KW-0479">Metal-binding</keyword>
<dbReference type="InterPro" id="IPR002355">
    <property type="entry name" value="Cu_oxidase_Cu_BS"/>
</dbReference>
<keyword evidence="4" id="KW-0186">Copper</keyword>
<dbReference type="PROSITE" id="PS51257">
    <property type="entry name" value="PROKAR_LIPOPROTEIN"/>
    <property type="match status" value="1"/>
</dbReference>
<evidence type="ECO:0000313" key="11">
    <source>
        <dbReference type="Proteomes" id="UP000678393"/>
    </source>
</evidence>
<feature type="region of interest" description="Disordered" evidence="5">
    <location>
        <begin position="568"/>
        <end position="604"/>
    </location>
</feature>
<dbReference type="GO" id="GO:0005886">
    <property type="term" value="C:plasma membrane"/>
    <property type="evidence" value="ECO:0007669"/>
    <property type="project" value="TreeGrafter"/>
</dbReference>
<keyword evidence="3" id="KW-0560">Oxidoreductase</keyword>
<feature type="domain" description="Plastocyanin-like" evidence="7">
    <location>
        <begin position="217"/>
        <end position="361"/>
    </location>
</feature>
<comment type="caution">
    <text evidence="10">The sequence shown here is derived from an EMBL/GenBank/DDBJ whole genome shotgun (WGS) entry which is preliminary data.</text>
</comment>
<accession>A0A8S4AD80</accession>
<gene>
    <name evidence="10" type="ORF">CUNI_LOCUS22404</name>
</gene>
<evidence type="ECO:0000256" key="1">
    <source>
        <dbReference type="ARBA" id="ARBA00010609"/>
    </source>
</evidence>